<feature type="region of interest" description="Disordered" evidence="1">
    <location>
        <begin position="1"/>
        <end position="23"/>
    </location>
</feature>
<evidence type="ECO:0000256" key="2">
    <source>
        <dbReference type="SAM" id="Phobius"/>
    </source>
</evidence>
<gene>
    <name evidence="3" type="ORF">QR680_017545</name>
</gene>
<proteinExistence type="predicted"/>
<reference evidence="3" key="1">
    <citation type="submission" date="2023-06" db="EMBL/GenBank/DDBJ databases">
        <title>Genomic analysis of the entomopathogenic nematode Steinernema hermaphroditum.</title>
        <authorList>
            <person name="Schwarz E.M."/>
            <person name="Heppert J.K."/>
            <person name="Baniya A."/>
            <person name="Schwartz H.T."/>
            <person name="Tan C.-H."/>
            <person name="Antoshechkin I."/>
            <person name="Sternberg P.W."/>
            <person name="Goodrich-Blair H."/>
            <person name="Dillman A.R."/>
        </authorList>
    </citation>
    <scope>NUCLEOTIDE SEQUENCE</scope>
    <source>
        <strain evidence="3">PS9179</strain>
        <tissue evidence="3">Whole animal</tissue>
    </source>
</reference>
<evidence type="ECO:0000256" key="1">
    <source>
        <dbReference type="SAM" id="MobiDB-lite"/>
    </source>
</evidence>
<feature type="compositionally biased region" description="Basic residues" evidence="1">
    <location>
        <begin position="1"/>
        <end position="10"/>
    </location>
</feature>
<dbReference type="Proteomes" id="UP001175271">
    <property type="component" value="Unassembled WGS sequence"/>
</dbReference>
<dbReference type="AlphaFoldDB" id="A0AA39LP80"/>
<name>A0AA39LP80_9BILA</name>
<keyword evidence="4" id="KW-1185">Reference proteome</keyword>
<organism evidence="3 4">
    <name type="scientific">Steinernema hermaphroditum</name>
    <dbReference type="NCBI Taxonomy" id="289476"/>
    <lineage>
        <taxon>Eukaryota</taxon>
        <taxon>Metazoa</taxon>
        <taxon>Ecdysozoa</taxon>
        <taxon>Nematoda</taxon>
        <taxon>Chromadorea</taxon>
        <taxon>Rhabditida</taxon>
        <taxon>Tylenchina</taxon>
        <taxon>Panagrolaimomorpha</taxon>
        <taxon>Strongyloidoidea</taxon>
        <taxon>Steinernematidae</taxon>
        <taxon>Steinernema</taxon>
    </lineage>
</organism>
<evidence type="ECO:0000313" key="4">
    <source>
        <dbReference type="Proteomes" id="UP001175271"/>
    </source>
</evidence>
<sequence>MKIDQRRRRERNAAGEAPSEPTRVPGDALGVLVALGVLGERRIAVLRHDTRRLGEHLRNGLYSVADGNVASSPPSKVSWAEQCSARWHQLSGALLNAPCRRRCANIRNRASLEAPEQPDKTFAFFCAVSFILFVLLAFCSTPPAPSEPPSPDYESLEVAGSTVPPLCPSAPFRDEFCAARAPIHAIIGDPLPLRSHSLR</sequence>
<protein>
    <submittedName>
        <fullName evidence="3">Uncharacterized protein</fullName>
    </submittedName>
</protein>
<feature type="transmembrane region" description="Helical" evidence="2">
    <location>
        <begin position="121"/>
        <end position="138"/>
    </location>
</feature>
<keyword evidence="2" id="KW-0812">Transmembrane</keyword>
<accession>A0AA39LP80</accession>
<evidence type="ECO:0000313" key="3">
    <source>
        <dbReference type="EMBL" id="KAK0404627.1"/>
    </source>
</evidence>
<comment type="caution">
    <text evidence="3">The sequence shown here is derived from an EMBL/GenBank/DDBJ whole genome shotgun (WGS) entry which is preliminary data.</text>
</comment>
<keyword evidence="2" id="KW-1133">Transmembrane helix</keyword>
<dbReference type="EMBL" id="JAUCMV010000004">
    <property type="protein sequence ID" value="KAK0404627.1"/>
    <property type="molecule type" value="Genomic_DNA"/>
</dbReference>
<keyword evidence="2" id="KW-0472">Membrane</keyword>